<reference evidence="1 2" key="1">
    <citation type="submission" date="2020-08" db="EMBL/GenBank/DDBJ databases">
        <title>Above-ground endophytic microbial communities from plants in different locations in the United States.</title>
        <authorList>
            <person name="Frank C."/>
        </authorList>
    </citation>
    <scope>NUCLEOTIDE SEQUENCE [LARGE SCALE GENOMIC DNA]</scope>
    <source>
        <strain evidence="1 2">WP4_2_2</strain>
    </source>
</reference>
<evidence type="ECO:0000313" key="1">
    <source>
        <dbReference type="EMBL" id="MBB6106711.1"/>
    </source>
</evidence>
<name>A0A7W9U478_9BURK</name>
<gene>
    <name evidence="1" type="ORF">F4827_006587</name>
</gene>
<protein>
    <submittedName>
        <fullName evidence="1">Uncharacterized protein</fullName>
    </submittedName>
</protein>
<dbReference type="Proteomes" id="UP000571554">
    <property type="component" value="Unassembled WGS sequence"/>
</dbReference>
<dbReference type="RefSeq" id="WP_183732318.1">
    <property type="nucleotide sequence ID" value="NZ_JACHBW010000030.1"/>
</dbReference>
<dbReference type="EMBL" id="JACHBW010000030">
    <property type="protein sequence ID" value="MBB6106711.1"/>
    <property type="molecule type" value="Genomic_DNA"/>
</dbReference>
<evidence type="ECO:0000313" key="2">
    <source>
        <dbReference type="Proteomes" id="UP000571554"/>
    </source>
</evidence>
<proteinExistence type="predicted"/>
<keyword evidence="2" id="KW-1185">Reference proteome</keyword>
<organism evidence="1 2">
    <name type="scientific">Paraburkholderia bannensis</name>
    <dbReference type="NCBI Taxonomy" id="765414"/>
    <lineage>
        <taxon>Bacteria</taxon>
        <taxon>Pseudomonadati</taxon>
        <taxon>Pseudomonadota</taxon>
        <taxon>Betaproteobacteria</taxon>
        <taxon>Burkholderiales</taxon>
        <taxon>Burkholderiaceae</taxon>
        <taxon>Paraburkholderia</taxon>
    </lineage>
</organism>
<sequence length="81" mass="9504">MSHNEIELELSPAAYKKVRSQIDTNNLNDTFETTPEGNYFWREIASHHWCIIQPTLDELGVEYGYKNYNETQARWVTVPAK</sequence>
<accession>A0A7W9U478</accession>
<comment type="caution">
    <text evidence="1">The sequence shown here is derived from an EMBL/GenBank/DDBJ whole genome shotgun (WGS) entry which is preliminary data.</text>
</comment>
<dbReference type="AlphaFoldDB" id="A0A7W9U478"/>